<organism evidence="2 3">
    <name type="scientific">Claveliimonas bilis</name>
    <dbReference type="NCBI Taxonomy" id="3028070"/>
    <lineage>
        <taxon>Bacteria</taxon>
        <taxon>Bacillati</taxon>
        <taxon>Bacillota</taxon>
        <taxon>Clostridia</taxon>
        <taxon>Lachnospirales</taxon>
        <taxon>Lachnospiraceae</taxon>
        <taxon>Claveliimonas</taxon>
    </lineage>
</organism>
<dbReference type="EMBL" id="AP027742">
    <property type="protein sequence ID" value="BDZ76453.1"/>
    <property type="molecule type" value="Genomic_DNA"/>
</dbReference>
<reference evidence="3" key="1">
    <citation type="journal article" date="2023" name="Int. J. Syst. Evol. Microbiol.">
        <title>Claveliimonas bilis gen. nov., sp. nov., deoxycholic acid-producing bacteria isolated from human faeces, and reclassification of Sellimonas monacensis Zenner et al. 2021 as Claveliimonas monacensis comb. nov.</title>
        <authorList>
            <person name="Hisatomi A."/>
            <person name="Kastawa N.W.E.P.G."/>
            <person name="Song I."/>
            <person name="Ohkuma M."/>
            <person name="Fukiya S."/>
            <person name="Sakamoto M."/>
        </authorList>
    </citation>
    <scope>NUCLEOTIDE SEQUENCE [LARGE SCALE GENOMIC DNA]</scope>
    <source>
        <strain evidence="3">12BBH14</strain>
    </source>
</reference>
<proteinExistence type="predicted"/>
<feature type="region of interest" description="Disordered" evidence="1">
    <location>
        <begin position="24"/>
        <end position="49"/>
    </location>
</feature>
<evidence type="ECO:0000313" key="2">
    <source>
        <dbReference type="EMBL" id="BDZ76453.1"/>
    </source>
</evidence>
<evidence type="ECO:0000313" key="3">
    <source>
        <dbReference type="Proteomes" id="UP001305815"/>
    </source>
</evidence>
<gene>
    <name evidence="2" type="ORF">Lac1_06360</name>
</gene>
<feature type="compositionally biased region" description="Basic and acidic residues" evidence="1">
    <location>
        <begin position="29"/>
        <end position="49"/>
    </location>
</feature>
<evidence type="ECO:0000256" key="1">
    <source>
        <dbReference type="SAM" id="MobiDB-lite"/>
    </source>
</evidence>
<accession>A0ABM8I448</accession>
<sequence length="49" mass="5673">MIRMEILLKKETEKKRLEKYQQILTGKGDGQHEQHGSSESLRRGCDTAD</sequence>
<dbReference type="Proteomes" id="UP001305815">
    <property type="component" value="Chromosome"/>
</dbReference>
<keyword evidence="3" id="KW-1185">Reference proteome</keyword>
<name>A0ABM8I448_9FIRM</name>
<protein>
    <submittedName>
        <fullName evidence="2">Uncharacterized protein</fullName>
    </submittedName>
</protein>